<evidence type="ECO:0000313" key="7">
    <source>
        <dbReference type="EMBL" id="MBX7483661.1"/>
    </source>
</evidence>
<evidence type="ECO:0000256" key="2">
    <source>
        <dbReference type="ARBA" id="ARBA00022692"/>
    </source>
</evidence>
<keyword evidence="4 5" id="KW-0472">Membrane</keyword>
<dbReference type="EMBL" id="JAIGNO010000011">
    <property type="protein sequence ID" value="MBX7483661.1"/>
    <property type="molecule type" value="Genomic_DNA"/>
</dbReference>
<sequence length="389" mass="40926">MAGSLGLIGWLRWSRIVPVLARCWPVIALALLVLASTLWSINTTASLRYGTLYLVTAMLGIALAGLVSARGLVIGLFLAFGLFNVVSLVFGGYVPLGANGSAFAGITPSKNMAAQVAGFGLLTSLAVIVLALSERRLLSALAAVGVILVCAWTLRIALSTGALVATLAGASAMLVFLFSRLLPPRGRVLIALSAIPVLVVMLVLANSWLVPMFDLILASSGKDSGLTGRSFLWQRADDLIAARPLFGLGYGAFWVPGNLAAEGLWDQFGIATRTGFHFHNTPREILVHLGWVGLIAYGVVAAIGLARLIARQVLFAGSADLLMIGLATFLGAALPFELVGFATMHFASVLTITVLAFGYLRFDTVPVRASAVAQARGRRGPVRGRWATS</sequence>
<dbReference type="InterPro" id="IPR007016">
    <property type="entry name" value="O-antigen_ligase-rel_domated"/>
</dbReference>
<reference evidence="7 8" key="1">
    <citation type="submission" date="2021-08" db="EMBL/GenBank/DDBJ databases">
        <title>Comparative Genomics Analysis of the Genus Qipengyuania Reveals Extensive Genetic Diversity and Metabolic Versatility, Including the Description of Fifteen Novel Species.</title>
        <authorList>
            <person name="Liu Y."/>
        </authorList>
    </citation>
    <scope>NUCLEOTIDE SEQUENCE [LARGE SCALE GENOMIC DNA]</scope>
    <source>
        <strain evidence="7 8">6D47A</strain>
    </source>
</reference>
<evidence type="ECO:0000256" key="5">
    <source>
        <dbReference type="SAM" id="Phobius"/>
    </source>
</evidence>
<keyword evidence="2 5" id="KW-0812">Transmembrane</keyword>
<evidence type="ECO:0000256" key="3">
    <source>
        <dbReference type="ARBA" id="ARBA00022989"/>
    </source>
</evidence>
<feature type="transmembrane region" description="Helical" evidence="5">
    <location>
        <begin position="21"/>
        <end position="41"/>
    </location>
</feature>
<evidence type="ECO:0000256" key="1">
    <source>
        <dbReference type="ARBA" id="ARBA00004141"/>
    </source>
</evidence>
<gene>
    <name evidence="7" type="ORF">K3174_14085</name>
</gene>
<dbReference type="Proteomes" id="UP000755104">
    <property type="component" value="Unassembled WGS sequence"/>
</dbReference>
<feature type="transmembrane region" description="Helical" evidence="5">
    <location>
        <begin position="73"/>
        <end position="93"/>
    </location>
</feature>
<comment type="caution">
    <text evidence="7">The sequence shown here is derived from an EMBL/GenBank/DDBJ whole genome shotgun (WGS) entry which is preliminary data.</text>
</comment>
<feature type="transmembrane region" description="Helical" evidence="5">
    <location>
        <begin position="189"/>
        <end position="210"/>
    </location>
</feature>
<keyword evidence="3 5" id="KW-1133">Transmembrane helix</keyword>
<name>A0ABS7JBF9_9SPHN</name>
<organism evidence="7 8">
    <name type="scientific">Qipengyuania qiaonensis</name>
    <dbReference type="NCBI Taxonomy" id="2867240"/>
    <lineage>
        <taxon>Bacteria</taxon>
        <taxon>Pseudomonadati</taxon>
        <taxon>Pseudomonadota</taxon>
        <taxon>Alphaproteobacteria</taxon>
        <taxon>Sphingomonadales</taxon>
        <taxon>Erythrobacteraceae</taxon>
        <taxon>Qipengyuania</taxon>
    </lineage>
</organism>
<feature type="transmembrane region" description="Helical" evidence="5">
    <location>
        <begin position="285"/>
        <end position="306"/>
    </location>
</feature>
<dbReference type="GO" id="GO:0016874">
    <property type="term" value="F:ligase activity"/>
    <property type="evidence" value="ECO:0007669"/>
    <property type="project" value="UniProtKB-KW"/>
</dbReference>
<comment type="subcellular location">
    <subcellularLocation>
        <location evidence="1">Membrane</location>
        <topology evidence="1">Multi-pass membrane protein</topology>
    </subcellularLocation>
</comment>
<dbReference type="PANTHER" id="PTHR37422">
    <property type="entry name" value="TEICHURONIC ACID BIOSYNTHESIS PROTEIN TUAE"/>
    <property type="match status" value="1"/>
</dbReference>
<feature type="transmembrane region" description="Helical" evidence="5">
    <location>
        <begin position="137"/>
        <end position="157"/>
    </location>
</feature>
<proteinExistence type="predicted"/>
<evidence type="ECO:0000256" key="4">
    <source>
        <dbReference type="ARBA" id="ARBA00023136"/>
    </source>
</evidence>
<dbReference type="PANTHER" id="PTHR37422:SF21">
    <property type="entry name" value="EXOQ-LIKE PROTEIN"/>
    <property type="match status" value="1"/>
</dbReference>
<feature type="transmembrane region" description="Helical" evidence="5">
    <location>
        <begin position="47"/>
        <end position="66"/>
    </location>
</feature>
<dbReference type="Pfam" id="PF04932">
    <property type="entry name" value="Wzy_C"/>
    <property type="match status" value="1"/>
</dbReference>
<keyword evidence="8" id="KW-1185">Reference proteome</keyword>
<feature type="transmembrane region" description="Helical" evidence="5">
    <location>
        <begin position="338"/>
        <end position="360"/>
    </location>
</feature>
<feature type="domain" description="O-antigen ligase-related" evidence="6">
    <location>
        <begin position="147"/>
        <end position="297"/>
    </location>
</feature>
<evidence type="ECO:0000259" key="6">
    <source>
        <dbReference type="Pfam" id="PF04932"/>
    </source>
</evidence>
<keyword evidence="7" id="KW-0436">Ligase</keyword>
<evidence type="ECO:0000313" key="8">
    <source>
        <dbReference type="Proteomes" id="UP000755104"/>
    </source>
</evidence>
<feature type="transmembrane region" description="Helical" evidence="5">
    <location>
        <begin position="113"/>
        <end position="132"/>
    </location>
</feature>
<accession>A0ABS7JBF9</accession>
<dbReference type="InterPro" id="IPR051533">
    <property type="entry name" value="WaaL-like"/>
</dbReference>
<dbReference type="RefSeq" id="WP_221559696.1">
    <property type="nucleotide sequence ID" value="NZ_JAIGNO010000011.1"/>
</dbReference>
<feature type="transmembrane region" description="Helical" evidence="5">
    <location>
        <begin position="163"/>
        <end position="182"/>
    </location>
</feature>
<protein>
    <submittedName>
        <fullName evidence="7">O-antigen ligase family protein</fullName>
    </submittedName>
</protein>
<feature type="transmembrane region" description="Helical" evidence="5">
    <location>
        <begin position="313"/>
        <end position="332"/>
    </location>
</feature>